<feature type="domain" description="Periplasmic binding protein" evidence="4">
    <location>
        <begin position="73"/>
        <end position="321"/>
    </location>
</feature>
<dbReference type="Proteomes" id="UP000435648">
    <property type="component" value="Chromosome"/>
</dbReference>
<sequence>MRLLFPVLLLLFLAMLPPGIARSDFGRNSLAEFWELPDFFKEFPEQRELSARFTQRVQGDAVPASAPLGKARIAVVYPAIQASDYWRRSIVALERRLDELGIRYEVTSQFTLPGQEIREQTRQIVEVLKSDPDYLIFTLDALRHKVLVERLIARGRPKVILQNITTPLRAWGRDQPFLYVGFDHATGARLLADHVLETRPQPESFAIFYGLKGYVSHARGEPFRLAMAEQPGKRLVASYYVGFDREKAREAAAELLQRHPDLGFIYSCSTDIALGVADAIEAAGLTGRVATNGWGGGSAELDYLIGGRLEATAMRINDDNGVAMAEAISLDRQDRTEEVPLVFSGSFALVSSEDAPQRIEELKRRAFRYSQ</sequence>
<reference evidence="5 6" key="1">
    <citation type="submission" date="2019-12" db="EMBL/GenBank/DDBJ databases">
        <title>The genome of Stappia indica PHM037.</title>
        <authorList>
            <person name="Kacar D."/>
            <person name="Galan B."/>
            <person name="Canedo L."/>
            <person name="Rodriguez P."/>
            <person name="de la Calle F."/>
            <person name="Garcia J.L."/>
        </authorList>
    </citation>
    <scope>NUCLEOTIDE SEQUENCE [LARGE SCALE GENOMIC DNA]</scope>
    <source>
        <strain evidence="5 6">PHM037</strain>
    </source>
</reference>
<dbReference type="AlphaFoldDB" id="A0A857CBA8"/>
<dbReference type="GO" id="GO:0030313">
    <property type="term" value="C:cell envelope"/>
    <property type="evidence" value="ECO:0007669"/>
    <property type="project" value="UniProtKB-SubCell"/>
</dbReference>
<comment type="subcellular location">
    <subcellularLocation>
        <location evidence="1">Cell envelope</location>
    </subcellularLocation>
</comment>
<organism evidence="5 6">
    <name type="scientific">Stappia indica</name>
    <dbReference type="NCBI Taxonomy" id="538381"/>
    <lineage>
        <taxon>Bacteria</taxon>
        <taxon>Pseudomonadati</taxon>
        <taxon>Pseudomonadota</taxon>
        <taxon>Alphaproteobacteria</taxon>
        <taxon>Hyphomicrobiales</taxon>
        <taxon>Stappiaceae</taxon>
        <taxon>Stappia</taxon>
    </lineage>
</organism>
<dbReference type="KEGG" id="siw:GH266_15265"/>
<dbReference type="Gene3D" id="3.40.50.2300">
    <property type="match status" value="2"/>
</dbReference>
<dbReference type="Pfam" id="PF13407">
    <property type="entry name" value="Peripla_BP_4"/>
    <property type="match status" value="1"/>
</dbReference>
<comment type="similarity">
    <text evidence="2">Belongs to the bacterial solute-binding protein 2 family.</text>
</comment>
<dbReference type="RefSeq" id="WP_158194594.1">
    <property type="nucleotide sequence ID" value="NZ_CP046908.1"/>
</dbReference>
<accession>A0A857CBA8</accession>
<proteinExistence type="inferred from homology"/>
<dbReference type="PANTHER" id="PTHR46847">
    <property type="entry name" value="D-ALLOSE-BINDING PERIPLASMIC PROTEIN-RELATED"/>
    <property type="match status" value="1"/>
</dbReference>
<dbReference type="SUPFAM" id="SSF53822">
    <property type="entry name" value="Periplasmic binding protein-like I"/>
    <property type="match status" value="1"/>
</dbReference>
<dbReference type="PANTHER" id="PTHR46847:SF1">
    <property type="entry name" value="D-ALLOSE-BINDING PERIPLASMIC PROTEIN-RELATED"/>
    <property type="match status" value="1"/>
</dbReference>
<dbReference type="EMBL" id="CP046908">
    <property type="protein sequence ID" value="QGZ35732.1"/>
    <property type="molecule type" value="Genomic_DNA"/>
</dbReference>
<evidence type="ECO:0000259" key="4">
    <source>
        <dbReference type="Pfam" id="PF13407"/>
    </source>
</evidence>
<keyword evidence="3" id="KW-0732">Signal</keyword>
<protein>
    <submittedName>
        <fullName evidence="5">Substrate-binding domain-containing protein</fullName>
    </submittedName>
</protein>
<dbReference type="OrthoDB" id="9784024at2"/>
<evidence type="ECO:0000313" key="5">
    <source>
        <dbReference type="EMBL" id="QGZ35732.1"/>
    </source>
</evidence>
<dbReference type="InterPro" id="IPR025997">
    <property type="entry name" value="SBP_2_dom"/>
</dbReference>
<evidence type="ECO:0000313" key="6">
    <source>
        <dbReference type="Proteomes" id="UP000435648"/>
    </source>
</evidence>
<evidence type="ECO:0000256" key="1">
    <source>
        <dbReference type="ARBA" id="ARBA00004196"/>
    </source>
</evidence>
<dbReference type="GO" id="GO:0030246">
    <property type="term" value="F:carbohydrate binding"/>
    <property type="evidence" value="ECO:0007669"/>
    <property type="project" value="UniProtKB-ARBA"/>
</dbReference>
<name>A0A857CBA8_9HYPH</name>
<gene>
    <name evidence="5" type="ORF">GH266_15265</name>
</gene>
<dbReference type="InterPro" id="IPR028082">
    <property type="entry name" value="Peripla_BP_I"/>
</dbReference>
<evidence type="ECO:0000256" key="3">
    <source>
        <dbReference type="ARBA" id="ARBA00022729"/>
    </source>
</evidence>
<evidence type="ECO:0000256" key="2">
    <source>
        <dbReference type="ARBA" id="ARBA00007639"/>
    </source>
</evidence>
<dbReference type="CDD" id="cd06303">
    <property type="entry name" value="PBP1_LuxPQ_Quorum_Sensing"/>
    <property type="match status" value="1"/>
</dbReference>